<dbReference type="RefSeq" id="XP_037152610.1">
    <property type="nucleotide sequence ID" value="XM_037291175.1"/>
</dbReference>
<comment type="caution">
    <text evidence="2">The sequence shown here is derived from an EMBL/GenBank/DDBJ whole genome shotgun (WGS) entry which is preliminary data.</text>
</comment>
<dbReference type="AlphaFoldDB" id="A0A8H6CH12"/>
<dbReference type="Proteomes" id="UP000593566">
    <property type="component" value="Unassembled WGS sequence"/>
</dbReference>
<keyword evidence="1" id="KW-0732">Signal</keyword>
<evidence type="ECO:0000313" key="3">
    <source>
        <dbReference type="Proteomes" id="UP000593566"/>
    </source>
</evidence>
<sequence length="338" mass="36434">MLSFFLSCLFGFSVVNSTVITLPGHLRNGTVLLDLSQKNSTVIGAELGPTNHASSLGDPIDTHFKTIIQVYPEVGVSGKSTYMNILKAMIKLSYSEGTHAYAGETFSFDLYTNVKIRITRVTSSSSALQYRYAIWGLFKAAQYLTENNIIACVIVNLFWSGGGAPALVGVIEIFPDPLPGNAESNEIQRLMGIGQGAEPPPTSLGLANLTSIFSNESGLATSANAGKLSVFFEFQGPTLSVSEVFMTLFLTLLEIASFGTTHLVHDLKVQDLITKTELVYEHYGAPRTSPPFFVYHVAARALGFVPKFEAVTFVLEVDGTPVGTGFLRKFSSTSSISS</sequence>
<name>A0A8H6CH12_9LECA</name>
<keyword evidence="3" id="KW-1185">Reference proteome</keyword>
<organism evidence="2 3">
    <name type="scientific">Letharia lupina</name>
    <dbReference type="NCBI Taxonomy" id="560253"/>
    <lineage>
        <taxon>Eukaryota</taxon>
        <taxon>Fungi</taxon>
        <taxon>Dikarya</taxon>
        <taxon>Ascomycota</taxon>
        <taxon>Pezizomycotina</taxon>
        <taxon>Lecanoromycetes</taxon>
        <taxon>OSLEUM clade</taxon>
        <taxon>Lecanoromycetidae</taxon>
        <taxon>Lecanorales</taxon>
        <taxon>Lecanorineae</taxon>
        <taxon>Parmeliaceae</taxon>
        <taxon>Letharia</taxon>
    </lineage>
</organism>
<feature type="signal peptide" evidence="1">
    <location>
        <begin position="1"/>
        <end position="17"/>
    </location>
</feature>
<dbReference type="GeneID" id="59328654"/>
<evidence type="ECO:0000313" key="2">
    <source>
        <dbReference type="EMBL" id="KAF6223393.1"/>
    </source>
</evidence>
<accession>A0A8H6CH12</accession>
<evidence type="ECO:0000256" key="1">
    <source>
        <dbReference type="SAM" id="SignalP"/>
    </source>
</evidence>
<dbReference type="EMBL" id="JACCJB010000010">
    <property type="protein sequence ID" value="KAF6223393.1"/>
    <property type="molecule type" value="Genomic_DNA"/>
</dbReference>
<feature type="chain" id="PRO_5034473100" evidence="1">
    <location>
        <begin position="18"/>
        <end position="338"/>
    </location>
</feature>
<reference evidence="2 3" key="1">
    <citation type="journal article" date="2020" name="Genomics">
        <title>Complete, high-quality genomes from long-read metagenomic sequencing of two wolf lichen thalli reveals enigmatic genome architecture.</title>
        <authorList>
            <person name="McKenzie S.K."/>
            <person name="Walston R.F."/>
            <person name="Allen J.L."/>
        </authorList>
    </citation>
    <scope>NUCLEOTIDE SEQUENCE [LARGE SCALE GENOMIC DNA]</scope>
    <source>
        <strain evidence="2">WasteWater1</strain>
    </source>
</reference>
<proteinExistence type="predicted"/>
<protein>
    <submittedName>
        <fullName evidence="2">Uncharacterized protein</fullName>
    </submittedName>
</protein>
<gene>
    <name evidence="2" type="ORF">HO133_000235</name>
</gene>